<feature type="region of interest" description="Disordered" evidence="1">
    <location>
        <begin position="1"/>
        <end position="53"/>
    </location>
</feature>
<dbReference type="InterPro" id="IPR004170">
    <property type="entry name" value="WWE_dom"/>
</dbReference>
<reference evidence="3" key="1">
    <citation type="submission" date="2023-10" db="EMBL/GenBank/DDBJ databases">
        <authorList>
            <person name="Chen Y."/>
            <person name="Shah S."/>
            <person name="Dougan E. K."/>
            <person name="Thang M."/>
            <person name="Chan C."/>
        </authorList>
    </citation>
    <scope>NUCLEOTIDE SEQUENCE [LARGE SCALE GENOMIC DNA]</scope>
</reference>
<sequence>MGCSGSKQAGAALPAVAKAPPSPTMLTAPAPAPVKPSGKGSGKGRGGGKGRAKAGRFQIKLSGDFKDYEPEEDAVLKKAYLVGQKNCRFQLRGQSYEYSFQNMTQTNLGTKKVRDIRPPMNMPQPSAPLLPAGPMVVITVRKGQAGKEIEIDDPNNRGRKIKVNVPPGAKAGQKMAVPVPEVGESVAAVAEKQQKHGAAARLALGVGGVAAVGALAVGGVVLGDHLTGGHLGVADAAEGYAEDVADWAPGAAEDAGDWAAGAAEDAGEWATGAAEDVADWAEGAGEWAEGALEDSVDWLEGAADDVGDFVTSLF</sequence>
<gene>
    <name evidence="3" type="ORF">PCOR1329_LOCUS7823</name>
</gene>
<evidence type="ECO:0000313" key="3">
    <source>
        <dbReference type="EMBL" id="CAK0799331.1"/>
    </source>
</evidence>
<dbReference type="InterPro" id="IPR037197">
    <property type="entry name" value="WWE_dom_sf"/>
</dbReference>
<dbReference type="Proteomes" id="UP001189429">
    <property type="component" value="Unassembled WGS sequence"/>
</dbReference>
<evidence type="ECO:0000259" key="2">
    <source>
        <dbReference type="Pfam" id="PF02825"/>
    </source>
</evidence>
<comment type="caution">
    <text evidence="3">The sequence shown here is derived from an EMBL/GenBank/DDBJ whole genome shotgun (WGS) entry which is preliminary data.</text>
</comment>
<evidence type="ECO:0000256" key="1">
    <source>
        <dbReference type="SAM" id="MobiDB-lite"/>
    </source>
</evidence>
<keyword evidence="4" id="KW-1185">Reference proteome</keyword>
<feature type="compositionally biased region" description="Low complexity" evidence="1">
    <location>
        <begin position="9"/>
        <end position="19"/>
    </location>
</feature>
<organism evidence="3 4">
    <name type="scientific">Prorocentrum cordatum</name>
    <dbReference type="NCBI Taxonomy" id="2364126"/>
    <lineage>
        <taxon>Eukaryota</taxon>
        <taxon>Sar</taxon>
        <taxon>Alveolata</taxon>
        <taxon>Dinophyceae</taxon>
        <taxon>Prorocentrales</taxon>
        <taxon>Prorocentraceae</taxon>
        <taxon>Prorocentrum</taxon>
    </lineage>
</organism>
<protein>
    <recommendedName>
        <fullName evidence="2">WWE domain-containing protein</fullName>
    </recommendedName>
</protein>
<accession>A0ABN9Q4L1</accession>
<dbReference type="EMBL" id="CAUYUJ010002125">
    <property type="protein sequence ID" value="CAK0799331.1"/>
    <property type="molecule type" value="Genomic_DNA"/>
</dbReference>
<dbReference type="Gene3D" id="3.30.720.50">
    <property type="match status" value="1"/>
</dbReference>
<feature type="domain" description="WWE" evidence="2">
    <location>
        <begin position="63"/>
        <end position="117"/>
    </location>
</feature>
<evidence type="ECO:0000313" key="4">
    <source>
        <dbReference type="Proteomes" id="UP001189429"/>
    </source>
</evidence>
<dbReference type="SUPFAM" id="SSF117839">
    <property type="entry name" value="WWE domain"/>
    <property type="match status" value="1"/>
</dbReference>
<dbReference type="Pfam" id="PF02825">
    <property type="entry name" value="WWE"/>
    <property type="match status" value="1"/>
</dbReference>
<proteinExistence type="predicted"/>
<name>A0ABN9Q4L1_9DINO</name>